<dbReference type="InterPro" id="IPR000182">
    <property type="entry name" value="GNAT_dom"/>
</dbReference>
<keyword evidence="1 4" id="KW-0808">Transferase</keyword>
<name>A0A848BXA6_9FIRM</name>
<dbReference type="PANTHER" id="PTHR43877:SF1">
    <property type="entry name" value="ACETYLTRANSFERASE"/>
    <property type="match status" value="1"/>
</dbReference>
<evidence type="ECO:0000259" key="3">
    <source>
        <dbReference type="PROSITE" id="PS51186"/>
    </source>
</evidence>
<accession>A0A848BXA6</accession>
<dbReference type="SUPFAM" id="SSF55729">
    <property type="entry name" value="Acyl-CoA N-acyltransferases (Nat)"/>
    <property type="match status" value="1"/>
</dbReference>
<dbReference type="Proteomes" id="UP000591071">
    <property type="component" value="Unassembled WGS sequence"/>
</dbReference>
<feature type="domain" description="N-acetyltransferase" evidence="3">
    <location>
        <begin position="1"/>
        <end position="175"/>
    </location>
</feature>
<dbReference type="InterPro" id="IPR050832">
    <property type="entry name" value="Bact_Acetyltransf"/>
</dbReference>
<evidence type="ECO:0000313" key="5">
    <source>
        <dbReference type="Proteomes" id="UP000591071"/>
    </source>
</evidence>
<evidence type="ECO:0000313" key="4">
    <source>
        <dbReference type="EMBL" id="NME27569.1"/>
    </source>
</evidence>
<dbReference type="CDD" id="cd04301">
    <property type="entry name" value="NAT_SF"/>
    <property type="match status" value="1"/>
</dbReference>
<dbReference type="EMBL" id="JABAFG010000003">
    <property type="protein sequence ID" value="NME27569.1"/>
    <property type="molecule type" value="Genomic_DNA"/>
</dbReference>
<proteinExistence type="predicted"/>
<comment type="caution">
    <text evidence="4">The sequence shown here is derived from an EMBL/GenBank/DDBJ whole genome shotgun (WGS) entry which is preliminary data.</text>
</comment>
<dbReference type="InterPro" id="IPR016181">
    <property type="entry name" value="Acyl_CoA_acyltransferase"/>
</dbReference>
<dbReference type="GO" id="GO:0016747">
    <property type="term" value="F:acyltransferase activity, transferring groups other than amino-acyl groups"/>
    <property type="evidence" value="ECO:0007669"/>
    <property type="project" value="InterPro"/>
</dbReference>
<dbReference type="RefSeq" id="WP_170087210.1">
    <property type="nucleotide sequence ID" value="NZ_JABAFG010000003.1"/>
</dbReference>
<dbReference type="PROSITE" id="PS51186">
    <property type="entry name" value="GNAT"/>
    <property type="match status" value="1"/>
</dbReference>
<dbReference type="Pfam" id="PF00583">
    <property type="entry name" value="Acetyltransf_1"/>
    <property type="match status" value="1"/>
</dbReference>
<protein>
    <submittedName>
        <fullName evidence="4">GNAT family N-acetyltransferase</fullName>
    </submittedName>
</protein>
<gene>
    <name evidence="4" type="ORF">HF872_02840</name>
</gene>
<sequence>MMIKKAAASDIDDVARSYEALFDYFDSHRDRTHWLRGTYPTRAVAERGVAEGWLYVLRDEEGTLLASMLLNHHQDHEYASQPWRYPADSAHVLVLHTLCVLPGHSRRGIGRQMVQFALDQARSRGCTVMRFDTNIDNIPASHLYENMGFELVSTGKAMLNGILPVTLRYYEKKLD</sequence>
<organism evidence="4 5">
    <name type="scientific">Megasphaera hexanoica</name>
    <dbReference type="NCBI Taxonomy" id="1675036"/>
    <lineage>
        <taxon>Bacteria</taxon>
        <taxon>Bacillati</taxon>
        <taxon>Bacillota</taxon>
        <taxon>Negativicutes</taxon>
        <taxon>Veillonellales</taxon>
        <taxon>Veillonellaceae</taxon>
        <taxon>Megasphaera</taxon>
    </lineage>
</organism>
<evidence type="ECO:0000256" key="2">
    <source>
        <dbReference type="ARBA" id="ARBA00023315"/>
    </source>
</evidence>
<dbReference type="Gene3D" id="3.40.630.30">
    <property type="match status" value="1"/>
</dbReference>
<evidence type="ECO:0000256" key="1">
    <source>
        <dbReference type="ARBA" id="ARBA00022679"/>
    </source>
</evidence>
<dbReference type="AlphaFoldDB" id="A0A848BXA6"/>
<keyword evidence="2" id="KW-0012">Acyltransferase</keyword>
<dbReference type="PANTHER" id="PTHR43877">
    <property type="entry name" value="AMINOALKYLPHOSPHONATE N-ACETYLTRANSFERASE-RELATED-RELATED"/>
    <property type="match status" value="1"/>
</dbReference>
<reference evidence="4 5" key="1">
    <citation type="submission" date="2020-04" db="EMBL/GenBank/DDBJ databases">
        <authorList>
            <person name="Hitch T.C.A."/>
            <person name="Wylensek D."/>
            <person name="Clavel T."/>
        </authorList>
    </citation>
    <scope>NUCLEOTIDE SEQUENCE [LARGE SCALE GENOMIC DNA]</scope>
    <source>
        <strain evidence="4 5">Oil-RF-744-FAT-WT-6-1</strain>
    </source>
</reference>